<evidence type="ECO:0000313" key="9">
    <source>
        <dbReference type="Proteomes" id="UP000031512"/>
    </source>
</evidence>
<organism evidence="8 9">
    <name type="scientific">Theileria equi strain WA</name>
    <dbReference type="NCBI Taxonomy" id="1537102"/>
    <lineage>
        <taxon>Eukaryota</taxon>
        <taxon>Sar</taxon>
        <taxon>Alveolata</taxon>
        <taxon>Apicomplexa</taxon>
        <taxon>Aconoidasida</taxon>
        <taxon>Piroplasmida</taxon>
        <taxon>Theileriidae</taxon>
        <taxon>Theileria</taxon>
    </lineage>
</organism>
<feature type="transmembrane region" description="Helical" evidence="6">
    <location>
        <begin position="287"/>
        <end position="308"/>
    </location>
</feature>
<dbReference type="GO" id="GO:0031201">
    <property type="term" value="C:SNARE complex"/>
    <property type="evidence" value="ECO:0007669"/>
    <property type="project" value="TreeGrafter"/>
</dbReference>
<evidence type="ECO:0000256" key="4">
    <source>
        <dbReference type="ARBA" id="ARBA00022989"/>
    </source>
</evidence>
<keyword evidence="9" id="KW-1185">Reference proteome</keyword>
<evidence type="ECO:0000313" key="8">
    <source>
        <dbReference type="EMBL" id="AFZ79091.1"/>
    </source>
</evidence>
<dbReference type="Pfam" id="PF00804">
    <property type="entry name" value="Syntaxin"/>
    <property type="match status" value="1"/>
</dbReference>
<dbReference type="GO" id="GO:0006887">
    <property type="term" value="P:exocytosis"/>
    <property type="evidence" value="ECO:0007669"/>
    <property type="project" value="TreeGrafter"/>
</dbReference>
<feature type="domain" description="T-SNARE coiled-coil homology" evidence="7">
    <location>
        <begin position="215"/>
        <end position="277"/>
    </location>
</feature>
<dbReference type="Gene3D" id="1.20.58.70">
    <property type="match status" value="1"/>
</dbReference>
<dbReference type="PANTHER" id="PTHR19957">
    <property type="entry name" value="SYNTAXIN"/>
    <property type="match status" value="1"/>
</dbReference>
<dbReference type="PANTHER" id="PTHR19957:SF307">
    <property type="entry name" value="PROTEIN SSO1-RELATED"/>
    <property type="match status" value="1"/>
</dbReference>
<proteinExistence type="inferred from homology"/>
<dbReference type="InterPro" id="IPR006011">
    <property type="entry name" value="Syntaxin_N"/>
</dbReference>
<dbReference type="InterPro" id="IPR000727">
    <property type="entry name" value="T_SNARE_dom"/>
</dbReference>
<dbReference type="SMART" id="SM00503">
    <property type="entry name" value="SynN"/>
    <property type="match status" value="1"/>
</dbReference>
<dbReference type="Gene3D" id="1.20.5.110">
    <property type="match status" value="1"/>
</dbReference>
<gene>
    <name evidence="8" type="ORF">BEWA_019360</name>
</gene>
<keyword evidence="3 6" id="KW-0812">Transmembrane</keyword>
<dbReference type="InterPro" id="IPR045242">
    <property type="entry name" value="Syntaxin"/>
</dbReference>
<dbReference type="STRING" id="1537102.L0AVN8"/>
<dbReference type="GeneID" id="15805969"/>
<dbReference type="Proteomes" id="UP000031512">
    <property type="component" value="Chromosome 1"/>
</dbReference>
<keyword evidence="5 6" id="KW-0472">Membrane</keyword>
<evidence type="ECO:0000256" key="2">
    <source>
        <dbReference type="ARBA" id="ARBA00009063"/>
    </source>
</evidence>
<dbReference type="SUPFAM" id="SSF47661">
    <property type="entry name" value="t-snare proteins"/>
    <property type="match status" value="1"/>
</dbReference>
<dbReference type="AlphaFoldDB" id="L0AVN8"/>
<protein>
    <recommendedName>
        <fullName evidence="7">t-SNARE coiled-coil homology domain-containing protein</fullName>
    </recommendedName>
</protein>
<dbReference type="RefSeq" id="XP_004828757.1">
    <property type="nucleotide sequence ID" value="XM_004828700.1"/>
</dbReference>
<comment type="subcellular location">
    <subcellularLocation>
        <location evidence="1">Membrane</location>
        <topology evidence="1">Single-pass type IV membrane protein</topology>
    </subcellularLocation>
</comment>
<dbReference type="GO" id="GO:0012505">
    <property type="term" value="C:endomembrane system"/>
    <property type="evidence" value="ECO:0007669"/>
    <property type="project" value="TreeGrafter"/>
</dbReference>
<name>L0AVN8_THEEQ</name>
<reference evidence="8 9" key="1">
    <citation type="journal article" date="2012" name="BMC Genomics">
        <title>Comparative genomic analysis and phylogenetic position of Theileria equi.</title>
        <authorList>
            <person name="Kappmeyer L.S."/>
            <person name="Thiagarajan M."/>
            <person name="Herndon D.R."/>
            <person name="Ramsay J.D."/>
            <person name="Caler E."/>
            <person name="Djikeng A."/>
            <person name="Gillespie J.J."/>
            <person name="Lau A.O."/>
            <person name="Roalson E.H."/>
            <person name="Silva J.C."/>
            <person name="Silva M.G."/>
            <person name="Suarez C.E."/>
            <person name="Ueti M.W."/>
            <person name="Nene V.M."/>
            <person name="Mealey R.H."/>
            <person name="Knowles D.P."/>
            <person name="Brayton K.A."/>
        </authorList>
    </citation>
    <scope>NUCLEOTIDE SEQUENCE [LARGE SCALE GENOMIC DNA]</scope>
    <source>
        <strain evidence="8 9">WA</strain>
    </source>
</reference>
<dbReference type="GO" id="GO:0005886">
    <property type="term" value="C:plasma membrane"/>
    <property type="evidence" value="ECO:0007669"/>
    <property type="project" value="TreeGrafter"/>
</dbReference>
<dbReference type="VEuPathDB" id="PiroplasmaDB:BEWA_019360"/>
<dbReference type="InterPro" id="IPR010989">
    <property type="entry name" value="SNARE"/>
</dbReference>
<evidence type="ECO:0000256" key="3">
    <source>
        <dbReference type="ARBA" id="ARBA00022692"/>
    </source>
</evidence>
<dbReference type="PROSITE" id="PS50192">
    <property type="entry name" value="T_SNARE"/>
    <property type="match status" value="1"/>
</dbReference>
<keyword evidence="4 6" id="KW-1133">Transmembrane helix</keyword>
<dbReference type="EMBL" id="CP001669">
    <property type="protein sequence ID" value="AFZ79091.1"/>
    <property type="molecule type" value="Genomic_DNA"/>
</dbReference>
<evidence type="ECO:0000259" key="7">
    <source>
        <dbReference type="PROSITE" id="PS50192"/>
    </source>
</evidence>
<dbReference type="SMART" id="SM00397">
    <property type="entry name" value="t_SNARE"/>
    <property type="match status" value="1"/>
</dbReference>
<comment type="similarity">
    <text evidence="2">Belongs to the syntaxin family.</text>
</comment>
<dbReference type="OrthoDB" id="10255013at2759"/>
<dbReference type="GO" id="GO:0006906">
    <property type="term" value="P:vesicle fusion"/>
    <property type="evidence" value="ECO:0007669"/>
    <property type="project" value="TreeGrafter"/>
</dbReference>
<dbReference type="GO" id="GO:0006886">
    <property type="term" value="P:intracellular protein transport"/>
    <property type="evidence" value="ECO:0007669"/>
    <property type="project" value="TreeGrafter"/>
</dbReference>
<dbReference type="GO" id="GO:0048278">
    <property type="term" value="P:vesicle docking"/>
    <property type="evidence" value="ECO:0007669"/>
    <property type="project" value="TreeGrafter"/>
</dbReference>
<dbReference type="GO" id="GO:0005484">
    <property type="term" value="F:SNAP receptor activity"/>
    <property type="evidence" value="ECO:0007669"/>
    <property type="project" value="TreeGrafter"/>
</dbReference>
<dbReference type="KEGG" id="beq:BEWA_019360"/>
<evidence type="ECO:0000256" key="6">
    <source>
        <dbReference type="SAM" id="Phobius"/>
    </source>
</evidence>
<evidence type="ECO:0000256" key="5">
    <source>
        <dbReference type="ARBA" id="ARBA00023136"/>
    </source>
</evidence>
<dbReference type="eggNOG" id="KOG0810">
    <property type="taxonomic scope" value="Eukaryota"/>
</dbReference>
<evidence type="ECO:0000256" key="1">
    <source>
        <dbReference type="ARBA" id="ARBA00004211"/>
    </source>
</evidence>
<dbReference type="CDD" id="cd15848">
    <property type="entry name" value="SNARE_syntaxin1-like"/>
    <property type="match status" value="1"/>
</dbReference>
<accession>L0AVN8</accession>
<sequence>MYNRTHQLQALAAGQAISNAYHPDCIITVSDELSLQNGPKDDEGEASFGQDFVQFMAEVDATRKCIKFIDDGTESIKKLLNLSLDVVTSAQNDEISTNLNKLIEQTNIICTQCKSNITKLEPKKSHGTPTETRIRTNAYNVCVKHFQNAMKRYQDAQVNFKKSIKDRATRQIQLIYPEMNEYELEQILVQSNTHSAVEYVAKSNILGGINLRDAVTNIQGKYNDILALEQSMEGLKQMMVDLAGVVSYQGDLIEQIERNALEAVDYTDRANAQLIKAQHNKKRGGRLLMWLTCSVICGGIIVIIPVIIRLA</sequence>
<dbReference type="GO" id="GO:0000149">
    <property type="term" value="F:SNARE binding"/>
    <property type="evidence" value="ECO:0007669"/>
    <property type="project" value="TreeGrafter"/>
</dbReference>